<accession>A0ABX9NCG8</accession>
<evidence type="ECO:0000256" key="1">
    <source>
        <dbReference type="SAM" id="MobiDB-lite"/>
    </source>
</evidence>
<dbReference type="Proteomes" id="UP000265355">
    <property type="component" value="Unassembled WGS sequence"/>
</dbReference>
<sequence>MTRAVTESGQLLALTRGTMTPVVERLASPGCIGRARATPDRPERVTELVGLSPGRRQLLHTDIAMLPHPIPERGGGSGDEAPSCT</sequence>
<protein>
    <submittedName>
        <fullName evidence="2">Uncharacterized protein</fullName>
    </submittedName>
</protein>
<evidence type="ECO:0000313" key="2">
    <source>
        <dbReference type="EMBL" id="RII94793.1"/>
    </source>
</evidence>
<evidence type="ECO:0000313" key="3">
    <source>
        <dbReference type="Proteomes" id="UP000265355"/>
    </source>
</evidence>
<comment type="caution">
    <text evidence="2">The sequence shown here is derived from an EMBL/GenBank/DDBJ whole genome shotgun (WGS) entry which is preliminary data.</text>
</comment>
<proteinExistence type="predicted"/>
<organism evidence="2 3">
    <name type="scientific">Clavibacter californiensis</name>
    <dbReference type="NCBI Taxonomy" id="1401995"/>
    <lineage>
        <taxon>Bacteria</taxon>
        <taxon>Bacillati</taxon>
        <taxon>Actinomycetota</taxon>
        <taxon>Actinomycetes</taxon>
        <taxon>Micrococcales</taxon>
        <taxon>Microbacteriaceae</taxon>
        <taxon>Clavibacter</taxon>
    </lineage>
</organism>
<keyword evidence="3" id="KW-1185">Reference proteome</keyword>
<name>A0ABX9NCG8_9MICO</name>
<gene>
    <name evidence="2" type="ORF">DZF98_00550</name>
</gene>
<reference evidence="2 3" key="1">
    <citation type="submission" date="2018-08" db="EMBL/GenBank/DDBJ databases">
        <title>Genome Sequence of Clavibacter michiganensis Subspecies type strains, and the Atypical Peach-Colored Strains Isolated from Tomato.</title>
        <authorList>
            <person name="Osdaghi E."/>
            <person name="Portier P."/>
            <person name="Briand M."/>
            <person name="Jacques M.-A."/>
        </authorList>
    </citation>
    <scope>NUCLEOTIDE SEQUENCE [LARGE SCALE GENOMIC DNA]</scope>
    <source>
        <strain evidence="2 3">CFBP 8216</strain>
    </source>
</reference>
<dbReference type="EMBL" id="QWEE01000002">
    <property type="protein sequence ID" value="RII94793.1"/>
    <property type="molecule type" value="Genomic_DNA"/>
</dbReference>
<feature type="region of interest" description="Disordered" evidence="1">
    <location>
        <begin position="66"/>
        <end position="85"/>
    </location>
</feature>